<comment type="subunit">
    <text evidence="4">Homodimer; probably only forms homodimers in testis. Heterodimer; heterodimerizes with RFX1 and RFX3.</text>
</comment>
<keyword evidence="2" id="KW-0238">DNA-binding</keyword>
<dbReference type="PANTHER" id="PTHR12619:SF17">
    <property type="entry name" value="DNA-BINDING PROTEIN RFX2"/>
    <property type="match status" value="1"/>
</dbReference>
<keyword evidence="1" id="KW-0744">Spermatogenesis</keyword>
<keyword evidence="1" id="KW-0221">Differentiation</keyword>
<dbReference type="Proteomes" id="UP000236370">
    <property type="component" value="Unassembled WGS sequence"/>
</dbReference>
<evidence type="ECO:0000259" key="5">
    <source>
        <dbReference type="PROSITE" id="PS51526"/>
    </source>
</evidence>
<dbReference type="InterPro" id="IPR039779">
    <property type="entry name" value="RFX-like"/>
</dbReference>
<organism evidence="6 7">
    <name type="scientific">Pan troglodytes</name>
    <name type="common">Chimpanzee</name>
    <dbReference type="NCBI Taxonomy" id="9598"/>
    <lineage>
        <taxon>Eukaryota</taxon>
        <taxon>Metazoa</taxon>
        <taxon>Chordata</taxon>
        <taxon>Craniata</taxon>
        <taxon>Vertebrata</taxon>
        <taxon>Euteleostomi</taxon>
        <taxon>Mammalia</taxon>
        <taxon>Eutheria</taxon>
        <taxon>Euarchontoglires</taxon>
        <taxon>Primates</taxon>
        <taxon>Haplorrhini</taxon>
        <taxon>Catarrhini</taxon>
        <taxon>Hominidae</taxon>
        <taxon>Pan</taxon>
    </lineage>
</organism>
<accession>A0A2J8JRK3</accession>
<comment type="caution">
    <text evidence="6">The sequence shown here is derived from an EMBL/GenBank/DDBJ whole genome shotgun (WGS) entry which is preliminary data.</text>
</comment>
<dbReference type="GO" id="GO:0003700">
    <property type="term" value="F:DNA-binding transcription factor activity"/>
    <property type="evidence" value="ECO:0007669"/>
    <property type="project" value="InterPro"/>
</dbReference>
<evidence type="ECO:0000256" key="2">
    <source>
        <dbReference type="ARBA" id="ARBA00023125"/>
    </source>
</evidence>
<sequence>MGLRTRRLGTRGNSKYHYYGIRLKPDSPLNRLQ</sequence>
<feature type="non-terminal residue" evidence="6">
    <location>
        <position position="33"/>
    </location>
</feature>
<dbReference type="PANTHER" id="PTHR12619">
    <property type="entry name" value="RFX TRANSCRIPTION FACTOR FAMILY"/>
    <property type="match status" value="1"/>
</dbReference>
<dbReference type="AlphaFoldDB" id="A0A2J8JRK3"/>
<reference evidence="6 7" key="1">
    <citation type="submission" date="2017-12" db="EMBL/GenBank/DDBJ databases">
        <title>High-resolution comparative analysis of great ape genomes.</title>
        <authorList>
            <person name="Pollen A."/>
            <person name="Hastie A."/>
            <person name="Hormozdiari F."/>
            <person name="Dougherty M."/>
            <person name="Liu R."/>
            <person name="Chaisson M."/>
            <person name="Hoppe E."/>
            <person name="Hill C."/>
            <person name="Pang A."/>
            <person name="Hillier L."/>
            <person name="Baker C."/>
            <person name="Armstrong J."/>
            <person name="Shendure J."/>
            <person name="Paten B."/>
            <person name="Wilson R."/>
            <person name="Chao H."/>
            <person name="Schneider V."/>
            <person name="Ventura M."/>
            <person name="Kronenberg Z."/>
            <person name="Murali S."/>
            <person name="Gordon D."/>
            <person name="Cantsilieris S."/>
            <person name="Munson K."/>
            <person name="Nelson B."/>
            <person name="Raja A."/>
            <person name="Underwood J."/>
            <person name="Diekhans M."/>
            <person name="Fiddes I."/>
            <person name="Haussler D."/>
            <person name="Eichler E."/>
        </authorList>
    </citation>
    <scope>NUCLEOTIDE SEQUENCE [LARGE SCALE GENOMIC DNA]</scope>
    <source>
        <strain evidence="6">Yerkes chimp pedigree #C0471</strain>
    </source>
</reference>
<evidence type="ECO:0000313" key="6">
    <source>
        <dbReference type="EMBL" id="PNI25402.1"/>
    </source>
</evidence>
<dbReference type="PROSITE" id="PS51526">
    <property type="entry name" value="RFX_DBD"/>
    <property type="match status" value="1"/>
</dbReference>
<dbReference type="InterPro" id="IPR036388">
    <property type="entry name" value="WH-like_DNA-bd_sf"/>
</dbReference>
<proteinExistence type="predicted"/>
<dbReference type="InterPro" id="IPR003150">
    <property type="entry name" value="DNA-bd_RFX"/>
</dbReference>
<dbReference type="GO" id="GO:0003677">
    <property type="term" value="F:DNA binding"/>
    <property type="evidence" value="ECO:0007669"/>
    <property type="project" value="UniProtKB-KW"/>
</dbReference>
<name>A0A2J8JRK3_PANTR</name>
<evidence type="ECO:0000256" key="3">
    <source>
        <dbReference type="ARBA" id="ARBA00046188"/>
    </source>
</evidence>
<feature type="domain" description="RFX-type winged-helix" evidence="5">
    <location>
        <begin position="1"/>
        <end position="25"/>
    </location>
</feature>
<dbReference type="GO" id="GO:0007283">
    <property type="term" value="P:spermatogenesis"/>
    <property type="evidence" value="ECO:0007669"/>
    <property type="project" value="UniProtKB-KW"/>
</dbReference>
<evidence type="ECO:0000313" key="7">
    <source>
        <dbReference type="Proteomes" id="UP000236370"/>
    </source>
</evidence>
<evidence type="ECO:0000256" key="1">
    <source>
        <dbReference type="ARBA" id="ARBA00022871"/>
    </source>
</evidence>
<comment type="function">
    <text evidence="3">Transcription factor that acts as a key regulator of spermatogenesis. Acts by regulating expression of genes required for the haploid phase during spermiogenesis, such as genes required for cilium assembly and function. Recognizes and binds the X-box, a regulatory motif with DNA sequence 5'-GTNRCC(0-3N)RGYAAC-3' present on promoters. Probably activates transcription of the testis-specific histone gene H1-6.</text>
</comment>
<dbReference type="Gene3D" id="1.10.10.10">
    <property type="entry name" value="Winged helix-like DNA-binding domain superfamily/Winged helix DNA-binding domain"/>
    <property type="match status" value="1"/>
</dbReference>
<dbReference type="EMBL" id="NBAG03000432">
    <property type="protein sequence ID" value="PNI25402.1"/>
    <property type="molecule type" value="Genomic_DNA"/>
</dbReference>
<gene>
    <name evidence="6" type="ORF">CK820_G0045091</name>
</gene>
<dbReference type="Pfam" id="PF02257">
    <property type="entry name" value="RFX_DNA_binding"/>
    <property type="match status" value="1"/>
</dbReference>
<evidence type="ECO:0000256" key="4">
    <source>
        <dbReference type="ARBA" id="ARBA00046788"/>
    </source>
</evidence>
<protein>
    <submittedName>
        <fullName evidence="6">RFX2 isoform 10</fullName>
    </submittedName>
</protein>